<evidence type="ECO:0000313" key="4">
    <source>
        <dbReference type="Proteomes" id="UP001362999"/>
    </source>
</evidence>
<protein>
    <recommendedName>
        <fullName evidence="2">DUF6533 domain-containing protein</fullName>
    </recommendedName>
</protein>
<feature type="domain" description="DUF6533" evidence="2">
    <location>
        <begin position="53"/>
        <end position="97"/>
    </location>
</feature>
<dbReference type="EMBL" id="JAWWNJ010000034">
    <property type="protein sequence ID" value="KAK7025164.1"/>
    <property type="molecule type" value="Genomic_DNA"/>
</dbReference>
<dbReference type="Proteomes" id="UP001362999">
    <property type="component" value="Unassembled WGS sequence"/>
</dbReference>
<evidence type="ECO:0000259" key="2">
    <source>
        <dbReference type="Pfam" id="PF20151"/>
    </source>
</evidence>
<reference evidence="3 4" key="1">
    <citation type="journal article" date="2024" name="J Genomics">
        <title>Draft genome sequencing and assembly of Favolaschia claudopus CIRM-BRFM 2984 isolated from oak limbs.</title>
        <authorList>
            <person name="Navarro D."/>
            <person name="Drula E."/>
            <person name="Chaduli D."/>
            <person name="Cazenave R."/>
            <person name="Ahrendt S."/>
            <person name="Wang J."/>
            <person name="Lipzen A."/>
            <person name="Daum C."/>
            <person name="Barry K."/>
            <person name="Grigoriev I.V."/>
            <person name="Favel A."/>
            <person name="Rosso M.N."/>
            <person name="Martin F."/>
        </authorList>
    </citation>
    <scope>NUCLEOTIDE SEQUENCE [LARGE SCALE GENOMIC DNA]</scope>
    <source>
        <strain evidence="3 4">CIRM-BRFM 2984</strain>
    </source>
</reference>
<keyword evidence="4" id="KW-1185">Reference proteome</keyword>
<proteinExistence type="predicted"/>
<accession>A0AAW0BFR1</accession>
<gene>
    <name evidence="3" type="ORF">R3P38DRAFT_3194091</name>
</gene>
<dbReference type="Pfam" id="PF20151">
    <property type="entry name" value="DUF6533"/>
    <property type="match status" value="1"/>
</dbReference>
<dbReference type="InterPro" id="IPR045340">
    <property type="entry name" value="DUF6533"/>
</dbReference>
<sequence>MTPFLYEEKVSIEAQATSPSRSCSIIPHRKAMIAHTTVDDLTLAEDERLVVSLYLAAFVILAYDYILTFGDEVTYVWIPGARTRGARWFLFVRYVSMGVNMAMLGTTLATYPPEVYDSYSHPSVQLNTHALCLDACTCLGCNRIHAVRELLLVIQQFMVGCTIILRVYAMYDLNKRVLTFLLAPALATVGIGVWAVLPDSNNDASQNTSVYFLGCHTPLSRTRDNRLAIAWAAELGCETIALGLTIYRSLRRVRVSRLFSYRSASLWEIMVRDGALYFGVVCLTNLANIIMYHFGDFATAGSLGWPTASISVVMITRVMLHLHVAAVEADGSLYSESTTQFGMTEFVDSW</sequence>
<feature type="transmembrane region" description="Helical" evidence="1">
    <location>
        <begin position="88"/>
        <end position="111"/>
    </location>
</feature>
<evidence type="ECO:0000256" key="1">
    <source>
        <dbReference type="SAM" id="Phobius"/>
    </source>
</evidence>
<feature type="transmembrane region" description="Helical" evidence="1">
    <location>
        <begin position="178"/>
        <end position="197"/>
    </location>
</feature>
<evidence type="ECO:0000313" key="3">
    <source>
        <dbReference type="EMBL" id="KAK7025164.1"/>
    </source>
</evidence>
<comment type="caution">
    <text evidence="3">The sequence shown here is derived from an EMBL/GenBank/DDBJ whole genome shotgun (WGS) entry which is preliminary data.</text>
</comment>
<feature type="transmembrane region" description="Helical" evidence="1">
    <location>
        <begin position="150"/>
        <end position="171"/>
    </location>
</feature>
<organism evidence="3 4">
    <name type="scientific">Favolaschia claudopus</name>
    <dbReference type="NCBI Taxonomy" id="2862362"/>
    <lineage>
        <taxon>Eukaryota</taxon>
        <taxon>Fungi</taxon>
        <taxon>Dikarya</taxon>
        <taxon>Basidiomycota</taxon>
        <taxon>Agaricomycotina</taxon>
        <taxon>Agaricomycetes</taxon>
        <taxon>Agaricomycetidae</taxon>
        <taxon>Agaricales</taxon>
        <taxon>Marasmiineae</taxon>
        <taxon>Mycenaceae</taxon>
        <taxon>Favolaschia</taxon>
    </lineage>
</organism>
<dbReference type="AlphaFoldDB" id="A0AAW0BFR1"/>
<feature type="transmembrane region" description="Helical" evidence="1">
    <location>
        <begin position="228"/>
        <end position="247"/>
    </location>
</feature>
<name>A0AAW0BFR1_9AGAR</name>
<feature type="transmembrane region" description="Helical" evidence="1">
    <location>
        <begin position="49"/>
        <end position="67"/>
    </location>
</feature>
<keyword evidence="1" id="KW-0472">Membrane</keyword>
<keyword evidence="1" id="KW-0812">Transmembrane</keyword>
<keyword evidence="1" id="KW-1133">Transmembrane helix</keyword>
<feature type="transmembrane region" description="Helical" evidence="1">
    <location>
        <begin position="275"/>
        <end position="294"/>
    </location>
</feature>